<feature type="region of interest" description="Disordered" evidence="3">
    <location>
        <begin position="272"/>
        <end position="300"/>
    </location>
</feature>
<gene>
    <name evidence="5" type="ORF">C2857_005497</name>
</gene>
<evidence type="ECO:0000256" key="1">
    <source>
        <dbReference type="ARBA" id="ARBA00005323"/>
    </source>
</evidence>
<protein>
    <recommendedName>
        <fullName evidence="4">D-serine dehydratase-like domain-containing protein</fullName>
    </recommendedName>
</protein>
<dbReference type="Pfam" id="PF01168">
    <property type="entry name" value="Ala_racemase_N"/>
    <property type="match status" value="1"/>
</dbReference>
<dbReference type="AlphaFoldDB" id="A0A7S9KKZ1"/>
<feature type="compositionally biased region" description="Basic residues" evidence="3">
    <location>
        <begin position="288"/>
        <end position="300"/>
    </location>
</feature>
<comment type="similarity">
    <text evidence="1">Belongs to the DSD1 family.</text>
</comment>
<keyword evidence="2" id="KW-0456">Lyase</keyword>
<feature type="compositionally biased region" description="Acidic residues" evidence="3">
    <location>
        <begin position="273"/>
        <end position="282"/>
    </location>
</feature>
<dbReference type="InterPro" id="IPR051466">
    <property type="entry name" value="D-amino_acid_metab_enzyme"/>
</dbReference>
<dbReference type="InterPro" id="IPR026956">
    <property type="entry name" value="D-ser_dehydrat-like_dom"/>
</dbReference>
<dbReference type="PANTHER" id="PTHR28004:SF2">
    <property type="entry name" value="D-SERINE DEHYDRATASE"/>
    <property type="match status" value="1"/>
</dbReference>
<evidence type="ECO:0000256" key="3">
    <source>
        <dbReference type="SAM" id="MobiDB-lite"/>
    </source>
</evidence>
<evidence type="ECO:0000256" key="2">
    <source>
        <dbReference type="ARBA" id="ARBA00023239"/>
    </source>
</evidence>
<reference evidence="5 6" key="1">
    <citation type="journal article" date="2018" name="PLoS Genet.">
        <title>Repeat elements organise 3D genome structure and mediate transcription in the filamentous fungus Epichloe festucae.</title>
        <authorList>
            <person name="Winter D.J."/>
            <person name="Ganley A.R.D."/>
            <person name="Young C.A."/>
            <person name="Liachko I."/>
            <person name="Schardl C.L."/>
            <person name="Dupont P.Y."/>
            <person name="Berry D."/>
            <person name="Ram A."/>
            <person name="Scott B."/>
            <person name="Cox M.P."/>
        </authorList>
    </citation>
    <scope>NUCLEOTIDE SEQUENCE [LARGE SCALE GENOMIC DNA]</scope>
    <source>
        <strain evidence="5 6">Fl1</strain>
    </source>
</reference>
<dbReference type="Pfam" id="PF14031">
    <property type="entry name" value="D-ser_dehydrat"/>
    <property type="match status" value="1"/>
</dbReference>
<dbReference type="InterPro" id="IPR042208">
    <property type="entry name" value="D-ser_dehydrat-like_sf"/>
</dbReference>
<dbReference type="Gene3D" id="2.40.37.20">
    <property type="entry name" value="D-serine dehydratase-like domain"/>
    <property type="match status" value="1"/>
</dbReference>
<dbReference type="EMBL" id="CP031385">
    <property type="protein sequence ID" value="QPG94252.1"/>
    <property type="molecule type" value="Genomic_DNA"/>
</dbReference>
<feature type="domain" description="D-serine dehydratase-like" evidence="4">
    <location>
        <begin position="338"/>
        <end position="465"/>
    </location>
</feature>
<dbReference type="InterPro" id="IPR029066">
    <property type="entry name" value="PLP-binding_barrel"/>
</dbReference>
<dbReference type="Proteomes" id="UP000594364">
    <property type="component" value="Chromosome 1"/>
</dbReference>
<proteinExistence type="inferred from homology"/>
<accession>A0A7S9KKZ1</accession>
<sequence>MSSIDLYPSSPRDALAKLYIGKSIRHVPTPAAVIDVAAVRRNCKRMLQACDKLGLSWRAHVKTHKTVEIAQLQVGADASRPVNLIVSTLAEAEFLLPMLKEHRDQGRRVNVLYGLPIARNALSRLAAIAQELGQGSVSVLLDDPSQVPVISDLHSLSGVVPHAHVKIDIGERRAGVEVQGDGFLELADAALDAHDRGKIRLSGLYSHAGHSYGGDSRAAAIKMMRAEMAAMLQGAGRLRSRASEKSAAKLPALVVSAGASPTALSVQNLITAAEEEEEEEEGGGGGGGRRRRRRRDRPRRGNNGLVVEIHAGVYPILDLQQLAAHSIDASRLSWGDIALTILAEVHSNYPGRGVNGSGEALIGAGGLALAREPCKAYGGMAMVTPWNRRGVAQPTCEVEHFRGWIVGRIAQEHGILTWRSGHSQAEFTQPQPDQDNMPKVGERVRLWPNHACIAGSQYGWYFVVDQDEAGREDVIVDIWIRARGW</sequence>
<dbReference type="OrthoDB" id="20198at2759"/>
<dbReference type="SMART" id="SM01119">
    <property type="entry name" value="D-ser_dehydrat"/>
    <property type="match status" value="1"/>
</dbReference>
<evidence type="ECO:0000313" key="5">
    <source>
        <dbReference type="EMBL" id="QPG94252.1"/>
    </source>
</evidence>
<evidence type="ECO:0000259" key="4">
    <source>
        <dbReference type="SMART" id="SM01119"/>
    </source>
</evidence>
<dbReference type="GO" id="GO:0036088">
    <property type="term" value="P:D-serine catabolic process"/>
    <property type="evidence" value="ECO:0007669"/>
    <property type="project" value="TreeGrafter"/>
</dbReference>
<dbReference type="PANTHER" id="PTHR28004">
    <property type="entry name" value="ZGC:162816-RELATED"/>
    <property type="match status" value="1"/>
</dbReference>
<organism evidence="5 6">
    <name type="scientific">Epichloe festucae (strain Fl1)</name>
    <dbReference type="NCBI Taxonomy" id="877507"/>
    <lineage>
        <taxon>Eukaryota</taxon>
        <taxon>Fungi</taxon>
        <taxon>Dikarya</taxon>
        <taxon>Ascomycota</taxon>
        <taxon>Pezizomycotina</taxon>
        <taxon>Sordariomycetes</taxon>
        <taxon>Hypocreomycetidae</taxon>
        <taxon>Hypocreales</taxon>
        <taxon>Clavicipitaceae</taxon>
        <taxon>Epichloe</taxon>
    </lineage>
</organism>
<dbReference type="SUPFAM" id="SSF51419">
    <property type="entry name" value="PLP-binding barrel"/>
    <property type="match status" value="1"/>
</dbReference>
<keyword evidence="6" id="KW-1185">Reference proteome</keyword>
<name>A0A7S9KKZ1_EPIFF</name>
<dbReference type="Gene3D" id="3.20.20.10">
    <property type="entry name" value="Alanine racemase"/>
    <property type="match status" value="1"/>
</dbReference>
<dbReference type="InterPro" id="IPR001608">
    <property type="entry name" value="Ala_racemase_N"/>
</dbReference>
<dbReference type="GO" id="GO:0008721">
    <property type="term" value="F:D-serine ammonia-lyase activity"/>
    <property type="evidence" value="ECO:0007669"/>
    <property type="project" value="TreeGrafter"/>
</dbReference>
<evidence type="ECO:0000313" key="6">
    <source>
        <dbReference type="Proteomes" id="UP000594364"/>
    </source>
</evidence>